<evidence type="ECO:0000313" key="5">
    <source>
        <dbReference type="Proteomes" id="UP000054928"/>
    </source>
</evidence>
<dbReference type="GO" id="GO:0006338">
    <property type="term" value="P:chromatin remodeling"/>
    <property type="evidence" value="ECO:0007669"/>
    <property type="project" value="InterPro"/>
</dbReference>
<evidence type="ECO:0000313" key="4">
    <source>
        <dbReference type="EMBL" id="CEG40621.1"/>
    </source>
</evidence>
<accession>A0A0P1AIR2</accession>
<keyword evidence="2" id="KW-0539">Nucleus</keyword>
<dbReference type="STRING" id="4781.A0A0P1AIR2"/>
<dbReference type="AlphaFoldDB" id="A0A0P1AIR2"/>
<dbReference type="CDD" id="cd00084">
    <property type="entry name" value="HMG-box_SF"/>
    <property type="match status" value="1"/>
</dbReference>
<reference evidence="5" key="1">
    <citation type="submission" date="2014-09" db="EMBL/GenBank/DDBJ databases">
        <authorList>
            <person name="Sharma Rahul"/>
            <person name="Thines Marco"/>
        </authorList>
    </citation>
    <scope>NUCLEOTIDE SEQUENCE [LARGE SCALE GENOMIC DNA]</scope>
</reference>
<dbReference type="GeneID" id="36405862"/>
<dbReference type="SMART" id="SM00398">
    <property type="entry name" value="HMG"/>
    <property type="match status" value="1"/>
</dbReference>
<dbReference type="GO" id="GO:0003677">
    <property type="term" value="F:DNA binding"/>
    <property type="evidence" value="ECO:0007669"/>
    <property type="project" value="UniProtKB-UniRule"/>
</dbReference>
<proteinExistence type="predicted"/>
<dbReference type="InterPro" id="IPR009071">
    <property type="entry name" value="HMG_box_dom"/>
</dbReference>
<organism evidence="4 5">
    <name type="scientific">Plasmopara halstedii</name>
    <name type="common">Downy mildew of sunflower</name>
    <dbReference type="NCBI Taxonomy" id="4781"/>
    <lineage>
        <taxon>Eukaryota</taxon>
        <taxon>Sar</taxon>
        <taxon>Stramenopiles</taxon>
        <taxon>Oomycota</taxon>
        <taxon>Peronosporomycetes</taxon>
        <taxon>Peronosporales</taxon>
        <taxon>Peronosporaceae</taxon>
        <taxon>Plasmopara</taxon>
    </lineage>
</organism>
<evidence type="ECO:0000256" key="2">
    <source>
        <dbReference type="PROSITE-ProRule" id="PRU00267"/>
    </source>
</evidence>
<name>A0A0P1AIR2_PLAHL</name>
<dbReference type="PANTHER" id="PTHR48112">
    <property type="entry name" value="HIGH MOBILITY GROUP PROTEIN DSP1"/>
    <property type="match status" value="1"/>
</dbReference>
<dbReference type="InterPro" id="IPR050342">
    <property type="entry name" value="HMGB"/>
</dbReference>
<dbReference type="Gene3D" id="1.10.30.10">
    <property type="entry name" value="High mobility group box domain"/>
    <property type="match status" value="1"/>
</dbReference>
<dbReference type="OMA" id="DMWRKCT"/>
<dbReference type="Pfam" id="PF04855">
    <property type="entry name" value="SNF5"/>
    <property type="match status" value="1"/>
</dbReference>
<evidence type="ECO:0000259" key="3">
    <source>
        <dbReference type="PROSITE" id="PS50118"/>
    </source>
</evidence>
<dbReference type="Proteomes" id="UP000054928">
    <property type="component" value="Unassembled WGS sequence"/>
</dbReference>
<dbReference type="RefSeq" id="XP_024576990.1">
    <property type="nucleotide sequence ID" value="XM_024726299.1"/>
</dbReference>
<sequence>MSEGSGDTCSAADRLVRFIRRYDVANDKVAKQLGWSEEQLRAYLLPETRRIKAISDIADAAVDKFLMRYRVALAHQTLKRATTRPLKPLDMSCRRSMNPIQYGRSMTDKRSIIHADVTPAQLMEAKGMNEPVTGNRKRKRRCIVQPLLAKMETRQVYLKNYADRRMSINSIFKVNNGQQAASQDPICPIRLDVDEDGIRYQDTFLVDAAIASCSPELLAMQIFHDEKMTDRLRDAIAESIRRQILLFTSSSVINLHKNTLLYPIYLDLIVDGYSLRDQFEWDVSNDYRATQIFAATLCADLKLPQTFEPAIVFSIYEQVVAYRIVLSGQDWVGTNPLSDKETSSSQSFSRAGYIEVMPPLDDIIRSTEDTKLWQPVLSELSQEEKTYLSARFKTVRAPTTWRSTVKVSDSADRSKRFMRRDSKDSRLPRPINPFIVFCQMQKDAIGKTRRSASETRKIMGDMWRKCTDEEKERYSQLTEVENEKRRRDHLLDIRDRAIAEWEEDEARRKGLLASGTLEASAEHFRGLLLENYMSERHEVDMNRPESVVEMAEEGENDEINEYDER</sequence>
<protein>
    <submittedName>
        <fullName evidence="4">SWI-SNF chromatin remodeling complex, Snf5 subunit</fullName>
    </submittedName>
</protein>
<dbReference type="InterPro" id="IPR036910">
    <property type="entry name" value="HMG_box_dom_sf"/>
</dbReference>
<feature type="DNA-binding region" description="HMG box" evidence="2">
    <location>
        <begin position="427"/>
        <end position="497"/>
    </location>
</feature>
<dbReference type="PROSITE" id="PS50118">
    <property type="entry name" value="HMG_BOX_2"/>
    <property type="match status" value="1"/>
</dbReference>
<dbReference type="GO" id="GO:0000228">
    <property type="term" value="C:nuclear chromosome"/>
    <property type="evidence" value="ECO:0007669"/>
    <property type="project" value="InterPro"/>
</dbReference>
<evidence type="ECO:0000256" key="1">
    <source>
        <dbReference type="ARBA" id="ARBA00023125"/>
    </source>
</evidence>
<keyword evidence="1 2" id="KW-0238">DNA-binding</keyword>
<dbReference type="EMBL" id="CCYD01000523">
    <property type="protein sequence ID" value="CEG40621.1"/>
    <property type="molecule type" value="Genomic_DNA"/>
</dbReference>
<feature type="domain" description="HMG box" evidence="3">
    <location>
        <begin position="427"/>
        <end position="497"/>
    </location>
</feature>
<keyword evidence="5" id="KW-1185">Reference proteome</keyword>
<dbReference type="InterPro" id="IPR006939">
    <property type="entry name" value="SNF5"/>
</dbReference>
<dbReference type="OrthoDB" id="515064at2759"/>
<dbReference type="Pfam" id="PF00505">
    <property type="entry name" value="HMG_box"/>
    <property type="match status" value="1"/>
</dbReference>
<dbReference type="SUPFAM" id="SSF47095">
    <property type="entry name" value="HMG-box"/>
    <property type="match status" value="1"/>
</dbReference>